<evidence type="ECO:0000313" key="2">
    <source>
        <dbReference type="EMBL" id="ROO32365.1"/>
    </source>
</evidence>
<accession>A0A423Q1L7</accession>
<dbReference type="GO" id="GO:0003677">
    <property type="term" value="F:DNA binding"/>
    <property type="evidence" value="ECO:0007669"/>
    <property type="project" value="InterPro"/>
</dbReference>
<dbReference type="Gene3D" id="3.30.70.1290">
    <property type="entry name" value="Transposase IS200-like"/>
    <property type="match status" value="1"/>
</dbReference>
<dbReference type="GO" id="GO:0006313">
    <property type="term" value="P:DNA transposition"/>
    <property type="evidence" value="ECO:0007669"/>
    <property type="project" value="InterPro"/>
</dbReference>
<dbReference type="SUPFAM" id="SSF143422">
    <property type="entry name" value="Transposase IS200-like"/>
    <property type="match status" value="1"/>
</dbReference>
<dbReference type="Proteomes" id="UP000285123">
    <property type="component" value="Unassembled WGS sequence"/>
</dbReference>
<feature type="domain" description="Transposase IS200-like" evidence="1">
    <location>
        <begin position="1"/>
        <end position="75"/>
    </location>
</feature>
<comment type="caution">
    <text evidence="2">The sequence shown here is derived from an EMBL/GenBank/DDBJ whole genome shotgun (WGS) entry which is preliminary data.</text>
</comment>
<dbReference type="InterPro" id="IPR036515">
    <property type="entry name" value="Transposase_17_sf"/>
</dbReference>
<dbReference type="Pfam" id="PF01797">
    <property type="entry name" value="Y1_Tnp"/>
    <property type="match status" value="1"/>
</dbReference>
<sequence>MPQHIIQRDNNRQACFFDEEDYLFYLECLRDAAARAGCEIHAYVLMTNHVHLLATPQQADAASRIKRRKGSETFLLA</sequence>
<dbReference type="PANTHER" id="PTHR34322">
    <property type="entry name" value="TRANSPOSASE, Y1_TNP DOMAIN-CONTAINING"/>
    <property type="match status" value="1"/>
</dbReference>
<dbReference type="SMART" id="SM01321">
    <property type="entry name" value="Y1_Tnp"/>
    <property type="match status" value="1"/>
</dbReference>
<protein>
    <submittedName>
        <fullName evidence="2">Transposase</fullName>
    </submittedName>
</protein>
<dbReference type="RefSeq" id="WP_221177832.1">
    <property type="nucleotide sequence ID" value="NZ_AYKF01000066.1"/>
</dbReference>
<dbReference type="EMBL" id="AYKF01000066">
    <property type="protein sequence ID" value="ROO32365.1"/>
    <property type="molecule type" value="Genomic_DNA"/>
</dbReference>
<dbReference type="AlphaFoldDB" id="A0A423Q1L7"/>
<name>A0A423Q1L7_9GAMM</name>
<dbReference type="PANTHER" id="PTHR34322:SF2">
    <property type="entry name" value="TRANSPOSASE IS200-LIKE DOMAIN-CONTAINING PROTEIN"/>
    <property type="match status" value="1"/>
</dbReference>
<evidence type="ECO:0000313" key="3">
    <source>
        <dbReference type="Proteomes" id="UP000285123"/>
    </source>
</evidence>
<organism evidence="2 3">
    <name type="scientific">Salinisphaera orenii YIM 95161</name>
    <dbReference type="NCBI Taxonomy" id="1051139"/>
    <lineage>
        <taxon>Bacteria</taxon>
        <taxon>Pseudomonadati</taxon>
        <taxon>Pseudomonadota</taxon>
        <taxon>Gammaproteobacteria</taxon>
        <taxon>Salinisphaerales</taxon>
        <taxon>Salinisphaeraceae</taxon>
        <taxon>Salinisphaera</taxon>
    </lineage>
</organism>
<dbReference type="GO" id="GO:0004803">
    <property type="term" value="F:transposase activity"/>
    <property type="evidence" value="ECO:0007669"/>
    <property type="project" value="InterPro"/>
</dbReference>
<dbReference type="InterPro" id="IPR002686">
    <property type="entry name" value="Transposase_17"/>
</dbReference>
<gene>
    <name evidence="2" type="ORF">SAHL_04820</name>
</gene>
<reference evidence="2 3" key="1">
    <citation type="submission" date="2013-10" db="EMBL/GenBank/DDBJ databases">
        <title>Salinisphaera halophila YIM 95161 Genome Sequencing.</title>
        <authorList>
            <person name="Lai Q."/>
            <person name="Li C."/>
            <person name="Shao Z."/>
        </authorList>
    </citation>
    <scope>NUCLEOTIDE SEQUENCE [LARGE SCALE GENOMIC DNA]</scope>
    <source>
        <strain evidence="2 3">YIM 95161</strain>
    </source>
</reference>
<proteinExistence type="predicted"/>
<evidence type="ECO:0000259" key="1">
    <source>
        <dbReference type="SMART" id="SM01321"/>
    </source>
</evidence>